<keyword evidence="2" id="KW-1185">Reference proteome</keyword>
<gene>
    <name evidence="1" type="ORF">CVAR292_02193</name>
</gene>
<sequence length="134" mass="14659">MRSTHCTLHTPGHSVHYIQGRQITDFARHYPGRCDAVTVTDLGAGWFETEIGGETRLGWNHDHDLVTDVARDSVLGEVVHVPDFDALVRWVSGSGTVGNSGTSGTVLIPAWSDVRPCVAVDGGSFVYREVRDER</sequence>
<evidence type="ECO:0000313" key="1">
    <source>
        <dbReference type="EMBL" id="CUU66846.1"/>
    </source>
</evidence>
<dbReference type="Proteomes" id="UP000182498">
    <property type="component" value="Unassembled WGS sequence"/>
</dbReference>
<dbReference type="OrthoDB" id="4410433at2"/>
<name>A0A0X2NN16_9CORY</name>
<dbReference type="RefSeq" id="WP_014009037.1">
    <property type="nucleotide sequence ID" value="NZ_FAUH01000015.1"/>
</dbReference>
<evidence type="ECO:0000313" key="2">
    <source>
        <dbReference type="Proteomes" id="UP000182498"/>
    </source>
</evidence>
<dbReference type="AlphaFoldDB" id="A0A0X2NN16"/>
<dbReference type="EMBL" id="FAUH01000015">
    <property type="protein sequence ID" value="CUU66846.1"/>
    <property type="molecule type" value="Genomic_DNA"/>
</dbReference>
<protein>
    <submittedName>
        <fullName evidence="1">Uncharacterized protein</fullName>
    </submittedName>
</protein>
<proteinExistence type="predicted"/>
<accession>A0A0X2NN16</accession>
<organism evidence="1 2">
    <name type="scientific">Corynebacterium variabile</name>
    <dbReference type="NCBI Taxonomy" id="1727"/>
    <lineage>
        <taxon>Bacteria</taxon>
        <taxon>Bacillati</taxon>
        <taxon>Actinomycetota</taxon>
        <taxon>Actinomycetes</taxon>
        <taxon>Mycobacteriales</taxon>
        <taxon>Corynebacteriaceae</taxon>
        <taxon>Corynebacterium</taxon>
    </lineage>
</organism>
<reference evidence="2" key="1">
    <citation type="submission" date="2015-11" db="EMBL/GenBank/DDBJ databases">
        <authorList>
            <person name="Dugat-Bony E."/>
        </authorList>
    </citation>
    <scope>NUCLEOTIDE SEQUENCE [LARGE SCALE GENOMIC DNA]</scope>
    <source>
        <strain evidence="2">Mu292</strain>
    </source>
</reference>